<gene>
    <name evidence="2" type="ORF">Taro_043427</name>
</gene>
<dbReference type="EMBL" id="NMUH01004697">
    <property type="protein sequence ID" value="MQM10531.1"/>
    <property type="molecule type" value="Genomic_DNA"/>
</dbReference>
<feature type="compositionally biased region" description="Basic and acidic residues" evidence="1">
    <location>
        <begin position="127"/>
        <end position="138"/>
    </location>
</feature>
<protein>
    <submittedName>
        <fullName evidence="2">Uncharacterized protein</fullName>
    </submittedName>
</protein>
<sequence>MNTPVGGCSAGPSCKVDSFLACLAPFEARLEPFEAPFVSVFGHRGYFVVRILAQQLAPSWYLLTAVISNTGRCFDCLEAICYVESLMRDKTEEEEEMEGEQGIAQEEGGNQMTREGRGQQADEGGEETGRQGERKGVEVHCPLPPTMVELKEMIENVAMTGSIEMYNPYTGQQYVQIYSIPGTGNTMVYPLGQSGQPLSGGQGYPSVQGYTVSGHPLMQFSTPSVNAGTSGPIPTIQTPYPAGAPVPQPQLVVTAHSPQFTQGSGSDQTAG</sequence>
<evidence type="ECO:0000313" key="2">
    <source>
        <dbReference type="EMBL" id="MQM10531.1"/>
    </source>
</evidence>
<evidence type="ECO:0000313" key="3">
    <source>
        <dbReference type="Proteomes" id="UP000652761"/>
    </source>
</evidence>
<feature type="region of interest" description="Disordered" evidence="1">
    <location>
        <begin position="92"/>
        <end position="138"/>
    </location>
</feature>
<accession>A0A843WYX0</accession>
<reference evidence="2" key="1">
    <citation type="submission" date="2017-07" db="EMBL/GenBank/DDBJ databases">
        <title>Taro Niue Genome Assembly and Annotation.</title>
        <authorList>
            <person name="Atibalentja N."/>
            <person name="Keating K."/>
            <person name="Fields C.J."/>
        </authorList>
    </citation>
    <scope>NUCLEOTIDE SEQUENCE</scope>
    <source>
        <strain evidence="2">Niue_2</strain>
        <tissue evidence="2">Leaf</tissue>
    </source>
</reference>
<dbReference type="AlphaFoldDB" id="A0A843WYX0"/>
<comment type="caution">
    <text evidence="2">The sequence shown here is derived from an EMBL/GenBank/DDBJ whole genome shotgun (WGS) entry which is preliminary data.</text>
</comment>
<feature type="compositionally biased region" description="Low complexity" evidence="1">
    <location>
        <begin position="100"/>
        <end position="109"/>
    </location>
</feature>
<organism evidence="2 3">
    <name type="scientific">Colocasia esculenta</name>
    <name type="common">Wild taro</name>
    <name type="synonym">Arum esculentum</name>
    <dbReference type="NCBI Taxonomy" id="4460"/>
    <lineage>
        <taxon>Eukaryota</taxon>
        <taxon>Viridiplantae</taxon>
        <taxon>Streptophyta</taxon>
        <taxon>Embryophyta</taxon>
        <taxon>Tracheophyta</taxon>
        <taxon>Spermatophyta</taxon>
        <taxon>Magnoliopsida</taxon>
        <taxon>Liliopsida</taxon>
        <taxon>Araceae</taxon>
        <taxon>Aroideae</taxon>
        <taxon>Colocasieae</taxon>
        <taxon>Colocasia</taxon>
    </lineage>
</organism>
<proteinExistence type="predicted"/>
<dbReference type="Proteomes" id="UP000652761">
    <property type="component" value="Unassembled WGS sequence"/>
</dbReference>
<evidence type="ECO:0000256" key="1">
    <source>
        <dbReference type="SAM" id="MobiDB-lite"/>
    </source>
</evidence>
<name>A0A843WYX0_COLES</name>
<keyword evidence="3" id="KW-1185">Reference proteome</keyword>
<dbReference type="OrthoDB" id="439808at2759"/>